<evidence type="ECO:0000313" key="4">
    <source>
        <dbReference type="EMBL" id="KEO72822.1"/>
    </source>
</evidence>
<dbReference type="eggNOG" id="COG0071">
    <property type="taxonomic scope" value="Bacteria"/>
</dbReference>
<dbReference type="Proteomes" id="UP000027821">
    <property type="component" value="Unassembled WGS sequence"/>
</dbReference>
<evidence type="ECO:0000256" key="1">
    <source>
        <dbReference type="PROSITE-ProRule" id="PRU00285"/>
    </source>
</evidence>
<keyword evidence="5" id="KW-1185">Reference proteome</keyword>
<proteinExistence type="inferred from homology"/>
<evidence type="ECO:0000313" key="5">
    <source>
        <dbReference type="Proteomes" id="UP000027821"/>
    </source>
</evidence>
<dbReference type="PROSITE" id="PS01031">
    <property type="entry name" value="SHSP"/>
    <property type="match status" value="1"/>
</dbReference>
<comment type="caution">
    <text evidence="4">The sequence shown here is derived from an EMBL/GenBank/DDBJ whole genome shotgun (WGS) entry which is preliminary data.</text>
</comment>
<dbReference type="SUPFAM" id="SSF49764">
    <property type="entry name" value="HSP20-like chaperones"/>
    <property type="match status" value="1"/>
</dbReference>
<name>A0A074LGA2_9BACT</name>
<dbReference type="Gene3D" id="2.60.40.790">
    <property type="match status" value="1"/>
</dbReference>
<accession>A0A074LGA2</accession>
<feature type="domain" description="SHSP" evidence="3">
    <location>
        <begin position="30"/>
        <end position="141"/>
    </location>
</feature>
<sequence length="141" mass="16108">MKLVNFNVLNPNQSGFTGLLEDIRPNHGGKSVKRFSPAVDIYEDDLYYGVIVALPGMEKKDIKINIIDDKLGVTGERKENENAQGKIYHLQEIVKGTFSKTFHIPKDVVQEKIEAQYEEGLLKLLLPKNQKLNHKYQIEVK</sequence>
<comment type="similarity">
    <text evidence="1 2">Belongs to the small heat shock protein (HSP20) family.</text>
</comment>
<dbReference type="CDD" id="cd06464">
    <property type="entry name" value="ACD_sHsps-like"/>
    <property type="match status" value="1"/>
</dbReference>
<gene>
    <name evidence="4" type="ORF">EL17_14435</name>
</gene>
<dbReference type="PANTHER" id="PTHR11527">
    <property type="entry name" value="HEAT-SHOCK PROTEIN 20 FAMILY MEMBER"/>
    <property type="match status" value="1"/>
</dbReference>
<evidence type="ECO:0000256" key="2">
    <source>
        <dbReference type="RuleBase" id="RU003616"/>
    </source>
</evidence>
<dbReference type="InterPro" id="IPR008978">
    <property type="entry name" value="HSP20-like_chaperone"/>
</dbReference>
<evidence type="ECO:0000259" key="3">
    <source>
        <dbReference type="PROSITE" id="PS01031"/>
    </source>
</evidence>
<dbReference type="InterPro" id="IPR002068">
    <property type="entry name" value="A-crystallin/Hsp20_dom"/>
</dbReference>
<organism evidence="4 5">
    <name type="scientific">Anditalea andensis</name>
    <dbReference type="NCBI Taxonomy" id="1048983"/>
    <lineage>
        <taxon>Bacteria</taxon>
        <taxon>Pseudomonadati</taxon>
        <taxon>Bacteroidota</taxon>
        <taxon>Cytophagia</taxon>
        <taxon>Cytophagales</taxon>
        <taxon>Cytophagaceae</taxon>
        <taxon>Anditalea</taxon>
    </lineage>
</organism>
<dbReference type="Pfam" id="PF00011">
    <property type="entry name" value="HSP20"/>
    <property type="match status" value="1"/>
</dbReference>
<dbReference type="AlphaFoldDB" id="A0A074LGA2"/>
<dbReference type="STRING" id="1048983.EL17_14435"/>
<dbReference type="EMBL" id="JMIH01000023">
    <property type="protein sequence ID" value="KEO72822.1"/>
    <property type="molecule type" value="Genomic_DNA"/>
</dbReference>
<protein>
    <recommendedName>
        <fullName evidence="3">SHSP domain-containing protein</fullName>
    </recommendedName>
</protein>
<reference evidence="4 5" key="1">
    <citation type="submission" date="2014-04" db="EMBL/GenBank/DDBJ databases">
        <title>Characterization and application of a salt tolerant electro-active bacterium.</title>
        <authorList>
            <person name="Yang L."/>
            <person name="Wei S."/>
            <person name="Tay Q.X.M."/>
        </authorList>
    </citation>
    <scope>NUCLEOTIDE SEQUENCE [LARGE SCALE GENOMIC DNA]</scope>
    <source>
        <strain evidence="4 5">LY1</strain>
    </source>
</reference>
<dbReference type="RefSeq" id="WP_035076489.1">
    <property type="nucleotide sequence ID" value="NZ_JMIH01000023.1"/>
</dbReference>
<dbReference type="InterPro" id="IPR031107">
    <property type="entry name" value="Small_HSP"/>
</dbReference>